<keyword evidence="4" id="KW-0274">FAD</keyword>
<dbReference type="EMBL" id="BAABJX010000036">
    <property type="protein sequence ID" value="GAA4838830.1"/>
    <property type="molecule type" value="Genomic_DNA"/>
</dbReference>
<evidence type="ECO:0000259" key="11">
    <source>
        <dbReference type="Pfam" id="PF22366"/>
    </source>
</evidence>
<dbReference type="Pfam" id="PF07992">
    <property type="entry name" value="Pyr_redox_2"/>
    <property type="match status" value="1"/>
</dbReference>
<keyword evidence="13" id="KW-1185">Reference proteome</keyword>
<evidence type="ECO:0000313" key="13">
    <source>
        <dbReference type="Proteomes" id="UP001500298"/>
    </source>
</evidence>
<proteinExistence type="inferred from homology"/>
<dbReference type="Gene3D" id="3.50.50.100">
    <property type="match status" value="1"/>
</dbReference>
<dbReference type="PANTHER" id="PTHR43706">
    <property type="entry name" value="NADH DEHYDROGENASE"/>
    <property type="match status" value="1"/>
</dbReference>
<dbReference type="InterPro" id="IPR036188">
    <property type="entry name" value="FAD/NAD-bd_sf"/>
</dbReference>
<keyword evidence="9" id="KW-1133">Transmembrane helix</keyword>
<protein>
    <recommendedName>
        <fullName evidence="2">NADH:ubiquinone reductase (non-electrogenic)</fullName>
        <ecNumber evidence="2">1.6.5.9</ecNumber>
    </recommendedName>
</protein>
<dbReference type="Proteomes" id="UP001500298">
    <property type="component" value="Unassembled WGS sequence"/>
</dbReference>
<dbReference type="PANTHER" id="PTHR43706:SF47">
    <property type="entry name" value="EXTERNAL NADH-UBIQUINONE OXIDOREDUCTASE 1, MITOCHONDRIAL-RELATED"/>
    <property type="match status" value="1"/>
</dbReference>
<reference evidence="13" key="1">
    <citation type="journal article" date="2019" name="Int. J. Syst. Evol. Microbiol.">
        <title>The Global Catalogue of Microorganisms (GCM) 10K type strain sequencing project: providing services to taxonomists for standard genome sequencing and annotation.</title>
        <authorList>
            <consortium name="The Broad Institute Genomics Platform"/>
            <consortium name="The Broad Institute Genome Sequencing Center for Infectious Disease"/>
            <person name="Wu L."/>
            <person name="Ma J."/>
        </authorList>
    </citation>
    <scope>NUCLEOTIDE SEQUENCE [LARGE SCALE GENOMIC DNA]</scope>
    <source>
        <strain evidence="13">JCM 18326</strain>
    </source>
</reference>
<evidence type="ECO:0000256" key="7">
    <source>
        <dbReference type="ARBA" id="ARBA00023027"/>
    </source>
</evidence>
<feature type="domain" description="FAD/NAD(P)-binding" evidence="10">
    <location>
        <begin position="13"/>
        <end position="336"/>
    </location>
</feature>
<evidence type="ECO:0000256" key="8">
    <source>
        <dbReference type="ARBA" id="ARBA00047599"/>
    </source>
</evidence>
<dbReference type="PRINTS" id="PR00368">
    <property type="entry name" value="FADPNR"/>
</dbReference>
<evidence type="ECO:0000256" key="1">
    <source>
        <dbReference type="ARBA" id="ARBA00005272"/>
    </source>
</evidence>
<keyword evidence="6" id="KW-0560">Oxidoreductase</keyword>
<dbReference type="InterPro" id="IPR045024">
    <property type="entry name" value="NDH-2"/>
</dbReference>
<comment type="catalytic activity">
    <reaction evidence="8">
        <text>a quinone + NADH + H(+) = a quinol + NAD(+)</text>
        <dbReference type="Rhea" id="RHEA:46160"/>
        <dbReference type="ChEBI" id="CHEBI:15378"/>
        <dbReference type="ChEBI" id="CHEBI:24646"/>
        <dbReference type="ChEBI" id="CHEBI:57540"/>
        <dbReference type="ChEBI" id="CHEBI:57945"/>
        <dbReference type="ChEBI" id="CHEBI:132124"/>
        <dbReference type="EC" id="1.6.5.9"/>
    </reaction>
</comment>
<sequence>MENIAVPPLNVPRIVIIGGGFGGIRLAKEFKNKEVQIVLLDKNNYHTFQPLLYQVATAGIEPDSISFPLRKLFKHQRNITFRNARVRKVIPEEQIVETNIGSLSYDHLIIATGSRTNFFGMNVIEDQSMPLKTIRQALDLRHLMLQNFEKALITADLKKRESMMSFIIVGGGPTGVELAGALGELKRHVLPQDYPELDVRRMQIHLVEAGPRLLSALSEKSSQKALDYLKRLDVNVWLDTMVKHHDGHKVDATVNPSGQKLEIMGSNLIWSAGVKGNHIAGLKEDVVQNNGRIKVDSFNQVESYDNIYAIGDVAQMTTEDYPFGHPMVAPVAIQQAKLLAKNIWAKVKGKNLKTFTYKDKGAMATIGKNKAVVEVGKFKSQGAFAWFIWMFVHIMSLVGYRNKAIVFVNWLWNYVNYDRGIRLIIRPFDLQLRNDRRKKEEEERIVF</sequence>
<keyword evidence="9" id="KW-0812">Transmembrane</keyword>
<name>A0ABP9DC22_9BACT</name>
<feature type="transmembrane region" description="Helical" evidence="9">
    <location>
        <begin position="383"/>
        <end position="400"/>
    </location>
</feature>
<evidence type="ECO:0000256" key="3">
    <source>
        <dbReference type="ARBA" id="ARBA00022630"/>
    </source>
</evidence>
<dbReference type="Pfam" id="PF22366">
    <property type="entry name" value="NDH2_C"/>
    <property type="match status" value="1"/>
</dbReference>
<evidence type="ECO:0000259" key="10">
    <source>
        <dbReference type="Pfam" id="PF07992"/>
    </source>
</evidence>
<evidence type="ECO:0000256" key="4">
    <source>
        <dbReference type="ARBA" id="ARBA00022827"/>
    </source>
</evidence>
<comment type="similarity">
    <text evidence="1">Belongs to the NADH dehydrogenase family.</text>
</comment>
<organism evidence="12 13">
    <name type="scientific">Algivirga pacifica</name>
    <dbReference type="NCBI Taxonomy" id="1162670"/>
    <lineage>
        <taxon>Bacteria</taxon>
        <taxon>Pseudomonadati</taxon>
        <taxon>Bacteroidota</taxon>
        <taxon>Cytophagia</taxon>
        <taxon>Cytophagales</taxon>
        <taxon>Flammeovirgaceae</taxon>
        <taxon>Algivirga</taxon>
    </lineage>
</organism>
<accession>A0ABP9DC22</accession>
<keyword evidence="9" id="KW-0472">Membrane</keyword>
<dbReference type="InterPro" id="IPR023753">
    <property type="entry name" value="FAD/NAD-binding_dom"/>
</dbReference>
<gene>
    <name evidence="12" type="ORF">GCM10023331_25090</name>
</gene>
<evidence type="ECO:0000313" key="12">
    <source>
        <dbReference type="EMBL" id="GAA4838830.1"/>
    </source>
</evidence>
<keyword evidence="3" id="KW-0285">Flavoprotein</keyword>
<evidence type="ECO:0000256" key="6">
    <source>
        <dbReference type="ARBA" id="ARBA00023002"/>
    </source>
</evidence>
<evidence type="ECO:0000256" key="5">
    <source>
        <dbReference type="ARBA" id="ARBA00022946"/>
    </source>
</evidence>
<evidence type="ECO:0000256" key="2">
    <source>
        <dbReference type="ARBA" id="ARBA00012637"/>
    </source>
</evidence>
<dbReference type="RefSeq" id="WP_345372310.1">
    <property type="nucleotide sequence ID" value="NZ_BAABJX010000036.1"/>
</dbReference>
<evidence type="ECO:0000256" key="9">
    <source>
        <dbReference type="SAM" id="Phobius"/>
    </source>
</evidence>
<keyword evidence="7" id="KW-0520">NAD</keyword>
<dbReference type="SUPFAM" id="SSF51905">
    <property type="entry name" value="FAD/NAD(P)-binding domain"/>
    <property type="match status" value="2"/>
</dbReference>
<dbReference type="PRINTS" id="PR00411">
    <property type="entry name" value="PNDRDTASEI"/>
</dbReference>
<dbReference type="EC" id="1.6.5.9" evidence="2"/>
<feature type="domain" description="External alternative NADH-ubiquinone oxidoreductase-like C-terminal" evidence="11">
    <location>
        <begin position="360"/>
        <end position="413"/>
    </location>
</feature>
<dbReference type="InterPro" id="IPR054585">
    <property type="entry name" value="NDH2-like_C"/>
</dbReference>
<keyword evidence="5" id="KW-0809">Transit peptide</keyword>
<comment type="caution">
    <text evidence="12">The sequence shown here is derived from an EMBL/GenBank/DDBJ whole genome shotgun (WGS) entry which is preliminary data.</text>
</comment>